<accession>C8PJN0</accession>
<proteinExistence type="predicted"/>
<dbReference type="AlphaFoldDB" id="C8PJN0"/>
<protein>
    <submittedName>
        <fullName evidence="1">Uncharacterized protein</fullName>
    </submittedName>
</protein>
<evidence type="ECO:0000313" key="1">
    <source>
        <dbReference type="EMBL" id="EEV17135.1"/>
    </source>
</evidence>
<dbReference type="Proteomes" id="UP000005709">
    <property type="component" value="Unassembled WGS sequence"/>
</dbReference>
<comment type="caution">
    <text evidence="1">The sequence shown here is derived from an EMBL/GenBank/DDBJ whole genome shotgun (WGS) entry which is preliminary data.</text>
</comment>
<reference evidence="1 2" key="1">
    <citation type="submission" date="2009-07" db="EMBL/GenBank/DDBJ databases">
        <authorList>
            <person name="Madupu R."/>
            <person name="Sebastian Y."/>
            <person name="Durkin A.S."/>
            <person name="Torralba M."/>
            <person name="Methe B."/>
            <person name="Sutton G.G."/>
            <person name="Strausberg R.L."/>
            <person name="Nelson K.E."/>
        </authorList>
    </citation>
    <scope>NUCLEOTIDE SEQUENCE [LARGE SCALE GENOMIC DNA]</scope>
    <source>
        <strain evidence="1 2">RM3268</strain>
    </source>
</reference>
<organism evidence="1 2">
    <name type="scientific">Campylobacter gracilis RM3268</name>
    <dbReference type="NCBI Taxonomy" id="553220"/>
    <lineage>
        <taxon>Bacteria</taxon>
        <taxon>Pseudomonadati</taxon>
        <taxon>Campylobacterota</taxon>
        <taxon>Epsilonproteobacteria</taxon>
        <taxon>Campylobacterales</taxon>
        <taxon>Campylobacteraceae</taxon>
        <taxon>Campylobacter</taxon>
    </lineage>
</organism>
<gene>
    <name evidence="1" type="ORF">CAMGR0001_1431</name>
</gene>
<evidence type="ECO:0000313" key="2">
    <source>
        <dbReference type="Proteomes" id="UP000005709"/>
    </source>
</evidence>
<name>C8PJN0_9BACT</name>
<sequence length="77" mass="9039">MRFAKFYEIWNLKLLNFIKFYLRSSRLLKRRKVMRAAGATYFAIAGRFGAIRTLRIETRGGHWCAFDGHSSRGKHSV</sequence>
<keyword evidence="2" id="KW-1185">Reference proteome</keyword>
<dbReference type="EMBL" id="ACYG01000027">
    <property type="protein sequence ID" value="EEV17135.1"/>
    <property type="molecule type" value="Genomic_DNA"/>
</dbReference>